<evidence type="ECO:0000256" key="4">
    <source>
        <dbReference type="PROSITE-ProRule" id="PRU01161"/>
    </source>
</evidence>
<feature type="domain" description="PNPLA" evidence="6">
    <location>
        <begin position="117"/>
        <end position="305"/>
    </location>
</feature>
<evidence type="ECO:0000313" key="7">
    <source>
        <dbReference type="EMBL" id="MVT77000.1"/>
    </source>
</evidence>
<feature type="compositionally biased region" description="Pro residues" evidence="5">
    <location>
        <begin position="65"/>
        <end position="82"/>
    </location>
</feature>
<dbReference type="OrthoDB" id="9807112at2"/>
<feature type="short sequence motif" description="GXSXG" evidence="4">
    <location>
        <begin position="149"/>
        <end position="153"/>
    </location>
</feature>
<evidence type="ECO:0000256" key="5">
    <source>
        <dbReference type="SAM" id="MobiDB-lite"/>
    </source>
</evidence>
<organism evidence="7 8">
    <name type="scientific">Bradyrhizobium cajani</name>
    <dbReference type="NCBI Taxonomy" id="1928661"/>
    <lineage>
        <taxon>Bacteria</taxon>
        <taxon>Pseudomonadati</taxon>
        <taxon>Pseudomonadota</taxon>
        <taxon>Alphaproteobacteria</taxon>
        <taxon>Hyphomicrobiales</taxon>
        <taxon>Nitrobacteraceae</taxon>
        <taxon>Bradyrhizobium</taxon>
    </lineage>
</organism>
<keyword evidence="8" id="KW-1185">Reference proteome</keyword>
<evidence type="ECO:0000256" key="1">
    <source>
        <dbReference type="ARBA" id="ARBA00022801"/>
    </source>
</evidence>
<dbReference type="Gene3D" id="3.40.1090.10">
    <property type="entry name" value="Cytosolic phospholipase A2 catalytic domain"/>
    <property type="match status" value="2"/>
</dbReference>
<dbReference type="GO" id="GO:0016787">
    <property type="term" value="F:hydrolase activity"/>
    <property type="evidence" value="ECO:0007669"/>
    <property type="project" value="UniProtKB-UniRule"/>
</dbReference>
<gene>
    <name evidence="7" type="ORF">GPL20_28805</name>
</gene>
<dbReference type="Pfam" id="PF01734">
    <property type="entry name" value="Patatin"/>
    <property type="match status" value="1"/>
</dbReference>
<reference evidence="7 8" key="1">
    <citation type="submission" date="2019-12" db="EMBL/GenBank/DDBJ databases">
        <title>Draft genome sequences Bradyrhizobium cajani AMBPC1010, Bradyrhizobium pachyrhizi AMBPC1040 and Bradyrhizobium yuanmingense ALSPC3051, three plant growth promoting strains isolated from nodules of Cajanus cajan L. in Dominican Republic.</title>
        <authorList>
            <person name="Flores-Felix J.D."/>
            <person name="Araujo J."/>
            <person name="Diaz-Alcantara C."/>
            <person name="Gonzalez-Andres F."/>
            <person name="Velazquez E."/>
        </authorList>
    </citation>
    <scope>NUCLEOTIDE SEQUENCE [LARGE SCALE GENOMIC DNA]</scope>
    <source>
        <strain evidence="7 8">1010</strain>
    </source>
</reference>
<evidence type="ECO:0000256" key="3">
    <source>
        <dbReference type="ARBA" id="ARBA00023098"/>
    </source>
</evidence>
<dbReference type="Proteomes" id="UP000449969">
    <property type="component" value="Unassembled WGS sequence"/>
</dbReference>
<protein>
    <submittedName>
        <fullName evidence="7">Patatin-like phospholipase family protein</fullName>
    </submittedName>
</protein>
<feature type="active site" description="Nucleophile" evidence="4">
    <location>
        <position position="151"/>
    </location>
</feature>
<feature type="active site" description="Proton acceptor" evidence="4">
    <location>
        <position position="292"/>
    </location>
</feature>
<name>A0A844TR55_9BRAD</name>
<keyword evidence="3 4" id="KW-0443">Lipid metabolism</keyword>
<dbReference type="PANTHER" id="PTHR14226">
    <property type="entry name" value="NEUROPATHY TARGET ESTERASE/SWISS CHEESE D.MELANOGASTER"/>
    <property type="match status" value="1"/>
</dbReference>
<evidence type="ECO:0000259" key="6">
    <source>
        <dbReference type="PROSITE" id="PS51635"/>
    </source>
</evidence>
<dbReference type="InterPro" id="IPR050301">
    <property type="entry name" value="NTE"/>
</dbReference>
<keyword evidence="2 4" id="KW-0442">Lipid degradation</keyword>
<dbReference type="GO" id="GO:0016042">
    <property type="term" value="P:lipid catabolic process"/>
    <property type="evidence" value="ECO:0007669"/>
    <property type="project" value="UniProtKB-UniRule"/>
</dbReference>
<comment type="caution">
    <text evidence="7">The sequence shown here is derived from an EMBL/GenBank/DDBJ whole genome shotgun (WGS) entry which is preliminary data.</text>
</comment>
<dbReference type="SUPFAM" id="SSF52151">
    <property type="entry name" value="FabD/lysophospholipase-like"/>
    <property type="match status" value="1"/>
</dbReference>
<sequence>MFATCGRLTARVANRLHACHPDSGKGVTRLLRMSEKMVGTHDEGGLQGTAASRLLSTTNIWSDAPAPPPAPKPVPVPPPVPRPDPVARAPVAVEIVPTPTPAAQSRSDHWPPHKLSLALQGGGTFAAFTWGVLERLLEEPSIAIDTISGASAGAINALLLASGLAEGGREAARGRLNRFWVRLMHEASFRSLMLVGGFSPAGSSVAFGPTLRSGQFDPFDLDPLRQALSRDINFSVLRDARCPKLLIAATRIRDGQQQIFRNESVTADVALASTCPPLVHCAVEIDGEAYWDGGFGGNPPIVRLVEETKATDVLLVQVTPARDSYVPITLAAIDRRLDQIAANAALNAEIAALEWARATAAPSLRLFRIAAEDSVDGLAQRSSTDLGRGFIRTLHRSGREATERWLMKQGADNSTAPAASGQRTAAVESALA</sequence>
<dbReference type="PROSITE" id="PS51635">
    <property type="entry name" value="PNPLA"/>
    <property type="match status" value="1"/>
</dbReference>
<comment type="caution">
    <text evidence="4">Lacks conserved residue(s) required for the propagation of feature annotation.</text>
</comment>
<evidence type="ECO:0000256" key="2">
    <source>
        <dbReference type="ARBA" id="ARBA00022963"/>
    </source>
</evidence>
<dbReference type="EMBL" id="WQNE01000030">
    <property type="protein sequence ID" value="MVT77000.1"/>
    <property type="molecule type" value="Genomic_DNA"/>
</dbReference>
<feature type="region of interest" description="Disordered" evidence="5">
    <location>
        <begin position="60"/>
        <end position="82"/>
    </location>
</feature>
<dbReference type="InterPro" id="IPR016035">
    <property type="entry name" value="Acyl_Trfase/lysoPLipase"/>
</dbReference>
<dbReference type="AlphaFoldDB" id="A0A844TR55"/>
<evidence type="ECO:0000313" key="8">
    <source>
        <dbReference type="Proteomes" id="UP000449969"/>
    </source>
</evidence>
<keyword evidence="1 4" id="KW-0378">Hydrolase</keyword>
<dbReference type="PANTHER" id="PTHR14226:SF78">
    <property type="entry name" value="SLR0060 PROTEIN"/>
    <property type="match status" value="1"/>
</dbReference>
<feature type="short sequence motif" description="DGA/G" evidence="4">
    <location>
        <begin position="292"/>
        <end position="294"/>
    </location>
</feature>
<proteinExistence type="predicted"/>
<dbReference type="InterPro" id="IPR002641">
    <property type="entry name" value="PNPLA_dom"/>
</dbReference>
<accession>A0A844TR55</accession>